<dbReference type="PROSITE" id="PS50255">
    <property type="entry name" value="CYTOCHROME_B5_2"/>
    <property type="match status" value="1"/>
</dbReference>
<dbReference type="Gene3D" id="3.10.120.10">
    <property type="entry name" value="Cytochrome b5-like heme/steroid binding domain"/>
    <property type="match status" value="1"/>
</dbReference>
<dbReference type="SUPFAM" id="SSF55856">
    <property type="entry name" value="Cytochrome b5-like heme/steroid binding domain"/>
    <property type="match status" value="1"/>
</dbReference>
<evidence type="ECO:0000256" key="9">
    <source>
        <dbReference type="ARBA" id="ARBA00040649"/>
    </source>
</evidence>
<dbReference type="PANTHER" id="PTHR21281">
    <property type="entry name" value="CYTOCHROME B5 DOMAIN-CONTAINING PROTEIN 1"/>
    <property type="match status" value="1"/>
</dbReference>
<dbReference type="InterPro" id="IPR036400">
    <property type="entry name" value="Cyt_B5-like_heme/steroid_sf"/>
</dbReference>
<keyword evidence="2" id="KW-0963">Cytoplasm</keyword>
<keyword evidence="6" id="KW-0206">Cytoskeleton</keyword>
<dbReference type="PANTHER" id="PTHR21281:SF0">
    <property type="entry name" value="CYTOCHROME B5 DOMAIN-CONTAINING PROTEIN 1"/>
    <property type="match status" value="1"/>
</dbReference>
<sequence>MTSRFSGTRFPKPLWQRDPLHLMDRNRTRTRTRYFTPSEVAAHSTTADLWVSFLGKVFDLSPLVTRFQGDALLLPITECAGRDISSWFDPQTRDIRRFVDPQTSCVRYYTPRGRFIHTPPSGPRSDWDNDVDEPWWKDLQYQVGLLSEKTRWIRIINTLTSQEQLLEVCSEETLEEILQRYLCYNSHARSYTWKFDGAVLDMSATLTENGVRDEDQELDQLGLDRDIFTPAVLLHFNDDLTEG</sequence>
<dbReference type="Pfam" id="PF00173">
    <property type="entry name" value="Cyt-b5"/>
    <property type="match status" value="1"/>
</dbReference>
<reference evidence="12" key="1">
    <citation type="submission" date="2016-05" db="EMBL/GenBank/DDBJ databases">
        <authorList>
            <person name="Lavstsen T."/>
            <person name="Jespersen J.S."/>
        </authorList>
    </citation>
    <scope>NUCLEOTIDE SEQUENCE</scope>
    <source>
        <tissue evidence="12">Brain</tissue>
    </source>
</reference>
<evidence type="ECO:0000256" key="7">
    <source>
        <dbReference type="ARBA" id="ARBA00023273"/>
    </source>
</evidence>
<comment type="similarity">
    <text evidence="8">Belongs to the cytochrome b5 family.</text>
</comment>
<dbReference type="InterPro" id="IPR001199">
    <property type="entry name" value="Cyt_B5-like_heme/steroid-bd"/>
</dbReference>
<dbReference type="EMBL" id="HADW01015392">
    <property type="protein sequence ID" value="SBP16792.1"/>
    <property type="molecule type" value="Transcribed_RNA"/>
</dbReference>
<dbReference type="AlphaFoldDB" id="A0A1A7XFF4"/>
<evidence type="ECO:0000259" key="11">
    <source>
        <dbReference type="PROSITE" id="PS50255"/>
    </source>
</evidence>
<feature type="domain" description="Cytochrome b5 heme-binding" evidence="11">
    <location>
        <begin position="32"/>
        <end position="147"/>
    </location>
</feature>
<organism evidence="12">
    <name type="scientific">Iconisemion striatum</name>
    <dbReference type="NCBI Taxonomy" id="60296"/>
    <lineage>
        <taxon>Eukaryota</taxon>
        <taxon>Metazoa</taxon>
        <taxon>Chordata</taxon>
        <taxon>Craniata</taxon>
        <taxon>Vertebrata</taxon>
        <taxon>Euteleostomi</taxon>
        <taxon>Actinopterygii</taxon>
        <taxon>Neopterygii</taxon>
        <taxon>Teleostei</taxon>
        <taxon>Neoteleostei</taxon>
        <taxon>Acanthomorphata</taxon>
        <taxon>Ovalentaria</taxon>
        <taxon>Atherinomorphae</taxon>
        <taxon>Cyprinodontiformes</taxon>
        <taxon>Nothobranchiidae</taxon>
        <taxon>Iconisemion</taxon>
    </lineage>
</organism>
<evidence type="ECO:0000313" key="12">
    <source>
        <dbReference type="EMBL" id="SBP16792.1"/>
    </source>
</evidence>
<dbReference type="GO" id="GO:0005930">
    <property type="term" value="C:axoneme"/>
    <property type="evidence" value="ECO:0007669"/>
    <property type="project" value="UniProtKB-SubCell"/>
</dbReference>
<accession>A0A1A7XFF4</accession>
<comment type="subcellular location">
    <subcellularLocation>
        <location evidence="1">Cytoplasm</location>
        <location evidence="1">Cytoskeleton</location>
        <location evidence="1">Cilium axoneme</location>
    </subcellularLocation>
</comment>
<keyword evidence="4" id="KW-0479">Metal-binding</keyword>
<protein>
    <recommendedName>
        <fullName evidence="9">Cytochrome b5 domain-containing protein 1</fullName>
    </recommendedName>
</protein>
<keyword evidence="7" id="KW-0966">Cell projection</keyword>
<dbReference type="GO" id="GO:0003341">
    <property type="term" value="P:cilium movement"/>
    <property type="evidence" value="ECO:0007669"/>
    <property type="project" value="TreeGrafter"/>
</dbReference>
<dbReference type="SMART" id="SM01117">
    <property type="entry name" value="Cyt-b5"/>
    <property type="match status" value="1"/>
</dbReference>
<evidence type="ECO:0000256" key="3">
    <source>
        <dbReference type="ARBA" id="ARBA00022617"/>
    </source>
</evidence>
<evidence type="ECO:0000256" key="10">
    <source>
        <dbReference type="ARBA" id="ARBA00046139"/>
    </source>
</evidence>
<name>A0A1A7XFF4_9TELE</name>
<keyword evidence="5" id="KW-0408">Iron</keyword>
<gene>
    <name evidence="12" type="primary">CYB5D1</name>
</gene>
<evidence type="ECO:0000256" key="1">
    <source>
        <dbReference type="ARBA" id="ARBA00004430"/>
    </source>
</evidence>
<evidence type="ECO:0000256" key="5">
    <source>
        <dbReference type="ARBA" id="ARBA00023004"/>
    </source>
</evidence>
<evidence type="ECO:0000256" key="6">
    <source>
        <dbReference type="ARBA" id="ARBA00023212"/>
    </source>
</evidence>
<evidence type="ECO:0000256" key="4">
    <source>
        <dbReference type="ARBA" id="ARBA00022723"/>
    </source>
</evidence>
<comment type="function">
    <text evidence="10">Radial spoke stalk protein that binds heme under oxidizing conditions. Required for the coordinated beating of multiple cilia maybe by functioning in a redox signaling pathway.</text>
</comment>
<dbReference type="GO" id="GO:0046872">
    <property type="term" value="F:metal ion binding"/>
    <property type="evidence" value="ECO:0007669"/>
    <property type="project" value="UniProtKB-KW"/>
</dbReference>
<evidence type="ECO:0000256" key="8">
    <source>
        <dbReference type="ARBA" id="ARBA00038168"/>
    </source>
</evidence>
<dbReference type="InterPro" id="IPR052320">
    <property type="entry name" value="Cytochrome_b5_domain"/>
</dbReference>
<reference evidence="12" key="2">
    <citation type="submission" date="2016-06" db="EMBL/GenBank/DDBJ databases">
        <title>The genome of a short-lived fish provides insights into sex chromosome evolution and the genetic control of aging.</title>
        <authorList>
            <person name="Reichwald K."/>
            <person name="Felder M."/>
            <person name="Petzold A."/>
            <person name="Koch P."/>
            <person name="Groth M."/>
            <person name="Platzer M."/>
        </authorList>
    </citation>
    <scope>NUCLEOTIDE SEQUENCE</scope>
    <source>
        <tissue evidence="12">Brain</tissue>
    </source>
</reference>
<proteinExistence type="inferred from homology"/>
<evidence type="ECO:0000256" key="2">
    <source>
        <dbReference type="ARBA" id="ARBA00022490"/>
    </source>
</evidence>
<keyword evidence="3" id="KW-0349">Heme</keyword>